<dbReference type="Pfam" id="PF00392">
    <property type="entry name" value="GntR"/>
    <property type="match status" value="1"/>
</dbReference>
<keyword evidence="1" id="KW-0805">Transcription regulation</keyword>
<proteinExistence type="predicted"/>
<dbReference type="PROSITE" id="PS50949">
    <property type="entry name" value="HTH_GNTR"/>
    <property type="match status" value="1"/>
</dbReference>
<evidence type="ECO:0000256" key="2">
    <source>
        <dbReference type="ARBA" id="ARBA00023125"/>
    </source>
</evidence>
<keyword evidence="3" id="KW-0804">Transcription</keyword>
<dbReference type="RefSeq" id="WP_200756419.1">
    <property type="nucleotide sequence ID" value="NZ_AP023366.1"/>
</dbReference>
<evidence type="ECO:0000256" key="3">
    <source>
        <dbReference type="ARBA" id="ARBA00023163"/>
    </source>
</evidence>
<dbReference type="SMART" id="SM00895">
    <property type="entry name" value="FCD"/>
    <property type="match status" value="1"/>
</dbReference>
<dbReference type="SUPFAM" id="SSF46785">
    <property type="entry name" value="Winged helix' DNA-binding domain"/>
    <property type="match status" value="1"/>
</dbReference>
<dbReference type="GO" id="GO:0003677">
    <property type="term" value="F:DNA binding"/>
    <property type="evidence" value="ECO:0007669"/>
    <property type="project" value="UniProtKB-KW"/>
</dbReference>
<dbReference type="GO" id="GO:0003700">
    <property type="term" value="F:DNA-binding transcription factor activity"/>
    <property type="evidence" value="ECO:0007669"/>
    <property type="project" value="InterPro"/>
</dbReference>
<sequence length="220" mass="25408">MQFTKIEQPQLFKQHAYEEIKNAIINHVIPQGEILSERNLSESLGISRTPLREAIHMLELEGWVKSIPRKGVFVSHISQKDVEEVLQLRSANESLVMELLIPKITDKEDQTLEEIFMHQLNHQHDNKSFISIDKDFHMYLAELSGNDRLIQLMHNLSDLMRWFGIRAIHTTDRIQETLQEHRAIIAGVKKRDVNLAKIAVAKHIEQTRAAVLTALQASQE</sequence>
<dbReference type="PANTHER" id="PTHR43537">
    <property type="entry name" value="TRANSCRIPTIONAL REGULATOR, GNTR FAMILY"/>
    <property type="match status" value="1"/>
</dbReference>
<gene>
    <name evidence="5" type="ORF">skT53_19100</name>
</gene>
<evidence type="ECO:0000259" key="4">
    <source>
        <dbReference type="PROSITE" id="PS50949"/>
    </source>
</evidence>
<reference evidence="5 6" key="1">
    <citation type="submission" date="2020-08" db="EMBL/GenBank/DDBJ databases">
        <title>Complete Genome Sequence of Effusibacillus dendaii Strain skT53, Isolated from Farmland soil.</title>
        <authorList>
            <person name="Konishi T."/>
            <person name="Kawasaki H."/>
        </authorList>
    </citation>
    <scope>NUCLEOTIDE SEQUENCE [LARGE SCALE GENOMIC DNA]</scope>
    <source>
        <strain evidence="6">skT53</strain>
    </source>
</reference>
<dbReference type="InterPro" id="IPR011711">
    <property type="entry name" value="GntR_C"/>
</dbReference>
<dbReference type="Gene3D" id="1.10.10.10">
    <property type="entry name" value="Winged helix-like DNA-binding domain superfamily/Winged helix DNA-binding domain"/>
    <property type="match status" value="1"/>
</dbReference>
<dbReference type="SMART" id="SM00345">
    <property type="entry name" value="HTH_GNTR"/>
    <property type="match status" value="1"/>
</dbReference>
<dbReference type="CDD" id="cd07377">
    <property type="entry name" value="WHTH_GntR"/>
    <property type="match status" value="1"/>
</dbReference>
<dbReference type="InterPro" id="IPR008920">
    <property type="entry name" value="TF_FadR/GntR_C"/>
</dbReference>
<dbReference type="PRINTS" id="PR00035">
    <property type="entry name" value="HTHGNTR"/>
</dbReference>
<dbReference type="SUPFAM" id="SSF48008">
    <property type="entry name" value="GntR ligand-binding domain-like"/>
    <property type="match status" value="1"/>
</dbReference>
<dbReference type="InterPro" id="IPR036388">
    <property type="entry name" value="WH-like_DNA-bd_sf"/>
</dbReference>
<evidence type="ECO:0000313" key="6">
    <source>
        <dbReference type="Proteomes" id="UP000593802"/>
    </source>
</evidence>
<keyword evidence="2" id="KW-0238">DNA-binding</keyword>
<accession>A0A7I8DA07</accession>
<dbReference type="KEGG" id="eff:skT53_19100"/>
<protein>
    <submittedName>
        <fullName evidence="5">GntR family transcriptional regulator</fullName>
    </submittedName>
</protein>
<name>A0A7I8DA07_9BACL</name>
<dbReference type="InterPro" id="IPR000524">
    <property type="entry name" value="Tscrpt_reg_HTH_GntR"/>
</dbReference>
<dbReference type="InterPro" id="IPR036390">
    <property type="entry name" value="WH_DNA-bd_sf"/>
</dbReference>
<evidence type="ECO:0000313" key="5">
    <source>
        <dbReference type="EMBL" id="BCJ86925.1"/>
    </source>
</evidence>
<dbReference type="Proteomes" id="UP000593802">
    <property type="component" value="Chromosome"/>
</dbReference>
<dbReference type="EMBL" id="AP023366">
    <property type="protein sequence ID" value="BCJ86925.1"/>
    <property type="molecule type" value="Genomic_DNA"/>
</dbReference>
<feature type="domain" description="HTH gntR-type" evidence="4">
    <location>
        <begin position="10"/>
        <end position="77"/>
    </location>
</feature>
<evidence type="ECO:0000256" key="1">
    <source>
        <dbReference type="ARBA" id="ARBA00023015"/>
    </source>
</evidence>
<dbReference type="Gene3D" id="1.20.120.530">
    <property type="entry name" value="GntR ligand-binding domain-like"/>
    <property type="match status" value="1"/>
</dbReference>
<keyword evidence="6" id="KW-1185">Reference proteome</keyword>
<dbReference type="Pfam" id="PF07729">
    <property type="entry name" value="FCD"/>
    <property type="match status" value="1"/>
</dbReference>
<dbReference type="AlphaFoldDB" id="A0A7I8DA07"/>
<dbReference type="PANTHER" id="PTHR43537:SF24">
    <property type="entry name" value="GLUCONATE OPERON TRANSCRIPTIONAL REPRESSOR"/>
    <property type="match status" value="1"/>
</dbReference>
<organism evidence="5 6">
    <name type="scientific">Effusibacillus dendaii</name>
    <dbReference type="NCBI Taxonomy" id="2743772"/>
    <lineage>
        <taxon>Bacteria</taxon>
        <taxon>Bacillati</taxon>
        <taxon>Bacillota</taxon>
        <taxon>Bacilli</taxon>
        <taxon>Bacillales</taxon>
        <taxon>Alicyclobacillaceae</taxon>
        <taxon>Effusibacillus</taxon>
    </lineage>
</organism>